<reference evidence="8 9" key="1">
    <citation type="journal article" date="2002" name="Nature">
        <title>Genome sequence and comparative analysis of the model rodent malaria parasite Plasmodium yoelii yoelii.</title>
        <authorList>
            <person name="Carlton J.M."/>
            <person name="Angiuoli S.V."/>
            <person name="Suh B.B."/>
            <person name="Kooij T.W."/>
            <person name="Pertea M."/>
            <person name="Silva J.C."/>
            <person name="Ermolaeva M.D."/>
            <person name="Allen J.E."/>
            <person name="Selengut J.D."/>
            <person name="Koo H.L."/>
            <person name="Peterson J.D."/>
            <person name="Pop M."/>
            <person name="Kosack D.S."/>
            <person name="Shumway M.F."/>
            <person name="Bidwell S.L."/>
            <person name="Shallom S.J."/>
            <person name="van Aken S.E."/>
            <person name="Riedmuller S.B."/>
            <person name="Feldblyum T.V."/>
            <person name="Cho J.K."/>
            <person name="Quackenbush J."/>
            <person name="Sedegah M."/>
            <person name="Shoaibi A."/>
            <person name="Cummings L.M."/>
            <person name="Florens L."/>
            <person name="Yates J.R."/>
            <person name="Raine J.D."/>
            <person name="Sinden R.E."/>
            <person name="Harris M.A."/>
            <person name="Cunningham D.A."/>
            <person name="Preiser P.R."/>
            <person name="Bergman L.W."/>
            <person name="Vaidya A.B."/>
            <person name="van Lin L.H."/>
            <person name="Janse C.J."/>
            <person name="Waters A.P."/>
            <person name="Smith H.O."/>
            <person name="White O.R."/>
            <person name="Salzberg S.L."/>
            <person name="Venter J.C."/>
            <person name="Fraser C.M."/>
            <person name="Hoffman S.L."/>
            <person name="Gardner M.J."/>
            <person name="Carucci D.J."/>
        </authorList>
    </citation>
    <scope>NUCLEOTIDE SEQUENCE [LARGE SCALE GENOMIC DNA]</scope>
    <source>
        <strain evidence="8 9">17XNL</strain>
    </source>
</reference>
<evidence type="ECO:0000313" key="9">
    <source>
        <dbReference type="Proteomes" id="UP000008553"/>
    </source>
</evidence>
<dbReference type="GO" id="GO:0005730">
    <property type="term" value="C:nucleolus"/>
    <property type="evidence" value="ECO:0007669"/>
    <property type="project" value="UniProtKB-SubCell"/>
</dbReference>
<dbReference type="AlphaFoldDB" id="Q7RDB4"/>
<dbReference type="GO" id="GO:0042273">
    <property type="term" value="P:ribosomal large subunit biogenesis"/>
    <property type="evidence" value="ECO:0007669"/>
    <property type="project" value="TreeGrafter"/>
</dbReference>
<dbReference type="PANTHER" id="PTHR13028">
    <property type="entry name" value="RRNA PROCESSING PROTEIN EBNA1-BINDING PROTEIN-RELATED"/>
    <property type="match status" value="1"/>
</dbReference>
<evidence type="ECO:0000256" key="5">
    <source>
        <dbReference type="ARBA" id="ARBA00023242"/>
    </source>
</evidence>
<evidence type="ECO:0000256" key="4">
    <source>
        <dbReference type="ARBA" id="ARBA00023054"/>
    </source>
</evidence>
<evidence type="ECO:0008006" key="10">
    <source>
        <dbReference type="Google" id="ProtNLM"/>
    </source>
</evidence>
<evidence type="ECO:0000256" key="6">
    <source>
        <dbReference type="SAM" id="Coils"/>
    </source>
</evidence>
<dbReference type="PaxDb" id="73239-Q7RDB4"/>
<comment type="subcellular location">
    <subcellularLocation>
        <location evidence="1">Nucleus</location>
        <location evidence="1">Nucleolus</location>
    </subcellularLocation>
</comment>
<evidence type="ECO:0000256" key="7">
    <source>
        <dbReference type="SAM" id="MobiDB-lite"/>
    </source>
</evidence>
<sequence length="417" mass="49033">MTNFSIMKDDNIMDIEKKKNKLKKKKNVLQDSKKIKNKKIKNSILSNNDDNQFIKQAMKQIKLLKNKKSEDEIIVNKKIKKSKKGDKISKTKEILPYNDNSVVNIKNVLRKKIKELKINVDNNIYNDEKEILPKFSENKKLLKKKLKEIKINVDSENNEWLEKLDLTCSENFYIKKINLFGKCDIRENEFIKFAHTNVLKCLQKLQNLNIPFNRPYDFLAEMLKTDIHMEKVRSHILKNHEMSENKEKNKLKRLNKKFNKNGGSMKVLDQKKAIEKKKNLAKIEQFKNNLENLNVHDFFQKHSKDVDQNDVKNKKTKNKHIQKGGNKNKHNEKGSNKNKHIERGGNKNKHNEKGGNKNKHIEKGSNKNSGSGKNKLDKDTKSGYQKSIKRPNKIKHKFLSKGKNGGKNRKKKKFKRR</sequence>
<dbReference type="Pfam" id="PF05890">
    <property type="entry name" value="Ebp2"/>
    <property type="match status" value="1"/>
</dbReference>
<dbReference type="PANTHER" id="PTHR13028:SF0">
    <property type="entry name" value="RRNA-PROCESSING PROTEIN EBP2-RELATED"/>
    <property type="match status" value="1"/>
</dbReference>
<gene>
    <name evidence="8" type="ORF">PY05509</name>
</gene>
<feature type="coiled-coil region" evidence="6">
    <location>
        <begin position="237"/>
        <end position="296"/>
    </location>
</feature>
<dbReference type="InterPro" id="IPR008610">
    <property type="entry name" value="Ebp2"/>
</dbReference>
<dbReference type="STRING" id="73239.Q7RDB4"/>
<comment type="similarity">
    <text evidence="2">Belongs to the EBP2 family.</text>
</comment>
<dbReference type="KEGG" id="pyo:PY17X_0513500"/>
<dbReference type="GO" id="GO:0034399">
    <property type="term" value="C:nuclear periphery"/>
    <property type="evidence" value="ECO:0007669"/>
    <property type="project" value="TreeGrafter"/>
</dbReference>
<keyword evidence="9" id="KW-1185">Reference proteome</keyword>
<feature type="compositionally biased region" description="Basic residues" evidence="7">
    <location>
        <begin position="314"/>
        <end position="328"/>
    </location>
</feature>
<accession>Q7RDB4</accession>
<feature type="compositionally biased region" description="Basic and acidic residues" evidence="7">
    <location>
        <begin position="329"/>
        <end position="365"/>
    </location>
</feature>
<dbReference type="GO" id="GO:0006364">
    <property type="term" value="P:rRNA processing"/>
    <property type="evidence" value="ECO:0007669"/>
    <property type="project" value="TreeGrafter"/>
</dbReference>
<evidence type="ECO:0000256" key="3">
    <source>
        <dbReference type="ARBA" id="ARBA00022517"/>
    </source>
</evidence>
<proteinExistence type="inferred from homology"/>
<evidence type="ECO:0000256" key="1">
    <source>
        <dbReference type="ARBA" id="ARBA00004604"/>
    </source>
</evidence>
<comment type="caution">
    <text evidence="8">The sequence shown here is derived from an EMBL/GenBank/DDBJ whole genome shotgun (WGS) entry which is preliminary data.</text>
</comment>
<organism evidence="8 9">
    <name type="scientific">Plasmodium yoelii yoelii</name>
    <dbReference type="NCBI Taxonomy" id="73239"/>
    <lineage>
        <taxon>Eukaryota</taxon>
        <taxon>Sar</taxon>
        <taxon>Alveolata</taxon>
        <taxon>Apicomplexa</taxon>
        <taxon>Aconoidasida</taxon>
        <taxon>Haemosporida</taxon>
        <taxon>Plasmodiidae</taxon>
        <taxon>Plasmodium</taxon>
        <taxon>Plasmodium (Vinckeia)</taxon>
    </lineage>
</organism>
<dbReference type="Proteomes" id="UP000008553">
    <property type="component" value="Unassembled WGS sequence"/>
</dbReference>
<dbReference type="EMBL" id="AABL01001759">
    <property type="protein sequence ID" value="EAA17543.1"/>
    <property type="molecule type" value="Genomic_DNA"/>
</dbReference>
<keyword evidence="4 6" id="KW-0175">Coiled coil</keyword>
<dbReference type="GO" id="GO:0030687">
    <property type="term" value="C:preribosome, large subunit precursor"/>
    <property type="evidence" value="ECO:0007669"/>
    <property type="project" value="TreeGrafter"/>
</dbReference>
<evidence type="ECO:0000313" key="8">
    <source>
        <dbReference type="EMBL" id="EAA17543.1"/>
    </source>
</evidence>
<name>Q7RDB4_PLAYO</name>
<feature type="compositionally biased region" description="Basic and acidic residues" evidence="7">
    <location>
        <begin position="304"/>
        <end position="313"/>
    </location>
</feature>
<dbReference type="InParanoid" id="Q7RDB4"/>
<keyword evidence="3" id="KW-0690">Ribosome biogenesis</keyword>
<feature type="region of interest" description="Disordered" evidence="7">
    <location>
        <begin position="304"/>
        <end position="417"/>
    </location>
</feature>
<feature type="compositionally biased region" description="Basic residues" evidence="7">
    <location>
        <begin position="387"/>
        <end position="417"/>
    </location>
</feature>
<protein>
    <recommendedName>
        <fullName evidence="10">rRNA-processing protein EBP2</fullName>
    </recommendedName>
</protein>
<keyword evidence="5" id="KW-0539">Nucleus</keyword>
<dbReference type="FunCoup" id="Q7RDB4">
    <property type="interactions" value="30"/>
</dbReference>
<evidence type="ECO:0000256" key="2">
    <source>
        <dbReference type="ARBA" id="ARBA00007336"/>
    </source>
</evidence>